<dbReference type="Proteomes" id="UP000053097">
    <property type="component" value="Unassembled WGS sequence"/>
</dbReference>
<proteinExistence type="predicted"/>
<dbReference type="EMBL" id="KK107364">
    <property type="protein sequence ID" value="EZA51975.1"/>
    <property type="molecule type" value="Genomic_DNA"/>
</dbReference>
<keyword evidence="2" id="KW-1185">Reference proteome</keyword>
<evidence type="ECO:0000313" key="2">
    <source>
        <dbReference type="Proteomes" id="UP000053097"/>
    </source>
</evidence>
<evidence type="ECO:0000313" key="1">
    <source>
        <dbReference type="EMBL" id="EZA51975.1"/>
    </source>
</evidence>
<gene>
    <name evidence="1" type="ORF">X777_09290</name>
</gene>
<organism evidence="1 2">
    <name type="scientific">Ooceraea biroi</name>
    <name type="common">Clonal raider ant</name>
    <name type="synonym">Cerapachys biroi</name>
    <dbReference type="NCBI Taxonomy" id="2015173"/>
    <lineage>
        <taxon>Eukaryota</taxon>
        <taxon>Metazoa</taxon>
        <taxon>Ecdysozoa</taxon>
        <taxon>Arthropoda</taxon>
        <taxon>Hexapoda</taxon>
        <taxon>Insecta</taxon>
        <taxon>Pterygota</taxon>
        <taxon>Neoptera</taxon>
        <taxon>Endopterygota</taxon>
        <taxon>Hymenoptera</taxon>
        <taxon>Apocrita</taxon>
        <taxon>Aculeata</taxon>
        <taxon>Formicoidea</taxon>
        <taxon>Formicidae</taxon>
        <taxon>Dorylinae</taxon>
        <taxon>Ooceraea</taxon>
    </lineage>
</organism>
<sequence length="64" mass="7546">MVHPCANRLRLSHHIIDPLLDRSKFMRQFLSKSNNVNNGRYLFEIHRSINAKDRSKDRSAVGRK</sequence>
<protein>
    <submittedName>
        <fullName evidence="1">Uncharacterized protein</fullName>
    </submittedName>
</protein>
<accession>A0A026W7E1</accession>
<reference evidence="1 2" key="1">
    <citation type="journal article" date="2014" name="Curr. Biol.">
        <title>The genome of the clonal raider ant Cerapachys biroi.</title>
        <authorList>
            <person name="Oxley P.R."/>
            <person name="Ji L."/>
            <person name="Fetter-Pruneda I."/>
            <person name="McKenzie S.K."/>
            <person name="Li C."/>
            <person name="Hu H."/>
            <person name="Zhang G."/>
            <person name="Kronauer D.J."/>
        </authorList>
    </citation>
    <scope>NUCLEOTIDE SEQUENCE [LARGE SCALE GENOMIC DNA]</scope>
</reference>
<name>A0A026W7E1_OOCBI</name>
<dbReference type="AlphaFoldDB" id="A0A026W7E1"/>